<feature type="signal peptide" evidence="8">
    <location>
        <begin position="1"/>
        <end position="24"/>
    </location>
</feature>
<keyword evidence="3" id="KW-0309">Germination</keyword>
<feature type="domain" description="Spore germination protein N-terminal" evidence="10">
    <location>
        <begin position="28"/>
        <end position="204"/>
    </location>
</feature>
<dbReference type="InterPro" id="IPR038501">
    <property type="entry name" value="Spore_GerAC_C_sf"/>
</dbReference>
<proteinExistence type="inferred from homology"/>
<evidence type="ECO:0000256" key="1">
    <source>
        <dbReference type="ARBA" id="ARBA00004635"/>
    </source>
</evidence>
<sequence>MKLASTAGRSIACICLFASILPLAGCWDRTEVNDLALVTGAGIDKKDGTIELSVQVFIPKTSGGSQGMGSNAGKGQSGGGQTFVRAAKGITIADAMSRLQEELPRKLFWGHTDIFIFGEKLAREGISDHLDFILRVPQTRERADILVSQGSAKSVLELMPPLERASSEALREMAKSKLGVQVTVIDLTQMLSGESGAAVLPMVQTLGSDRNPGNREVPYIFGTAVLKKDRFVGQIDDKITRGMLILRNEIKNAVITAKVGSDDELVSFYLLNSRTELFPQIKDGAYSVTAKIEAEANVLQNTSDLDLGNPDVNQALEEEIKDAIRSRVQLALDKAQKDLKADIFDFSEIFHRKFPREWKAMKGRWNEIFPQVDVQLDIRPIVRRPGMITSGGNRPKDEVKKQ</sequence>
<evidence type="ECO:0000256" key="8">
    <source>
        <dbReference type="SAM" id="SignalP"/>
    </source>
</evidence>
<evidence type="ECO:0000256" key="7">
    <source>
        <dbReference type="ARBA" id="ARBA00023288"/>
    </source>
</evidence>
<accession>A0ABV6DQL7</accession>
<gene>
    <name evidence="11" type="ORF">ACFFK0_21305</name>
</gene>
<evidence type="ECO:0000256" key="4">
    <source>
        <dbReference type="ARBA" id="ARBA00022729"/>
    </source>
</evidence>
<dbReference type="InterPro" id="IPR057336">
    <property type="entry name" value="GerAC_N"/>
</dbReference>
<dbReference type="Proteomes" id="UP001589776">
    <property type="component" value="Unassembled WGS sequence"/>
</dbReference>
<keyword evidence="12" id="KW-1185">Reference proteome</keyword>
<comment type="caution">
    <text evidence="11">The sequence shown here is derived from an EMBL/GenBank/DDBJ whole genome shotgun (WGS) entry which is preliminary data.</text>
</comment>
<evidence type="ECO:0000259" key="9">
    <source>
        <dbReference type="Pfam" id="PF05504"/>
    </source>
</evidence>
<name>A0ABV6DQL7_9BACL</name>
<dbReference type="InterPro" id="IPR008844">
    <property type="entry name" value="Spore_GerAC-like"/>
</dbReference>
<dbReference type="InterPro" id="IPR046953">
    <property type="entry name" value="Spore_GerAC-like_C"/>
</dbReference>
<evidence type="ECO:0000313" key="11">
    <source>
        <dbReference type="EMBL" id="MFC0214951.1"/>
    </source>
</evidence>
<evidence type="ECO:0000256" key="6">
    <source>
        <dbReference type="ARBA" id="ARBA00023139"/>
    </source>
</evidence>
<dbReference type="PANTHER" id="PTHR35789:SF1">
    <property type="entry name" value="SPORE GERMINATION PROTEIN B3"/>
    <property type="match status" value="1"/>
</dbReference>
<dbReference type="Pfam" id="PF05504">
    <property type="entry name" value="Spore_GerAC"/>
    <property type="match status" value="1"/>
</dbReference>
<evidence type="ECO:0000259" key="10">
    <source>
        <dbReference type="Pfam" id="PF25198"/>
    </source>
</evidence>
<dbReference type="EMBL" id="JBHLWN010000077">
    <property type="protein sequence ID" value="MFC0214951.1"/>
    <property type="molecule type" value="Genomic_DNA"/>
</dbReference>
<evidence type="ECO:0000313" key="12">
    <source>
        <dbReference type="Proteomes" id="UP001589776"/>
    </source>
</evidence>
<organism evidence="11 12">
    <name type="scientific">Paenibacillus chartarius</name>
    <dbReference type="NCBI Taxonomy" id="747481"/>
    <lineage>
        <taxon>Bacteria</taxon>
        <taxon>Bacillati</taxon>
        <taxon>Bacillota</taxon>
        <taxon>Bacilli</taxon>
        <taxon>Bacillales</taxon>
        <taxon>Paenibacillaceae</taxon>
        <taxon>Paenibacillus</taxon>
    </lineage>
</organism>
<evidence type="ECO:0000256" key="5">
    <source>
        <dbReference type="ARBA" id="ARBA00023136"/>
    </source>
</evidence>
<comment type="subcellular location">
    <subcellularLocation>
        <location evidence="1">Membrane</location>
        <topology evidence="1">Lipid-anchor</topology>
    </subcellularLocation>
</comment>
<comment type="similarity">
    <text evidence="2">Belongs to the GerABKC lipoprotein family.</text>
</comment>
<dbReference type="PANTHER" id="PTHR35789">
    <property type="entry name" value="SPORE GERMINATION PROTEIN B3"/>
    <property type="match status" value="1"/>
</dbReference>
<dbReference type="Gene3D" id="6.20.190.10">
    <property type="entry name" value="Nutrient germinant receptor protein C, domain 1"/>
    <property type="match status" value="1"/>
</dbReference>
<keyword evidence="5" id="KW-0472">Membrane</keyword>
<dbReference type="NCBIfam" id="TIGR02887">
    <property type="entry name" value="spore_ger_x_C"/>
    <property type="match status" value="1"/>
</dbReference>
<dbReference type="Gene3D" id="3.30.300.210">
    <property type="entry name" value="Nutrient germinant receptor protein C, domain 3"/>
    <property type="match status" value="1"/>
</dbReference>
<dbReference type="RefSeq" id="WP_377472385.1">
    <property type="nucleotide sequence ID" value="NZ_JBHLWN010000077.1"/>
</dbReference>
<keyword evidence="4 8" id="KW-0732">Signal</keyword>
<keyword evidence="7" id="KW-0449">Lipoprotein</keyword>
<reference evidence="11 12" key="1">
    <citation type="submission" date="2024-09" db="EMBL/GenBank/DDBJ databases">
        <authorList>
            <person name="Sun Q."/>
            <person name="Mori K."/>
        </authorList>
    </citation>
    <scope>NUCLEOTIDE SEQUENCE [LARGE SCALE GENOMIC DNA]</scope>
    <source>
        <strain evidence="11 12">CCM 7759</strain>
    </source>
</reference>
<feature type="domain" description="Spore germination GerAC-like C-terminal" evidence="9">
    <location>
        <begin position="222"/>
        <end position="386"/>
    </location>
</feature>
<evidence type="ECO:0000256" key="2">
    <source>
        <dbReference type="ARBA" id="ARBA00007886"/>
    </source>
</evidence>
<evidence type="ECO:0000256" key="3">
    <source>
        <dbReference type="ARBA" id="ARBA00022544"/>
    </source>
</evidence>
<protein>
    <submittedName>
        <fullName evidence="11">Ger(X)C family spore germination protein</fullName>
    </submittedName>
</protein>
<keyword evidence="6" id="KW-0564">Palmitate</keyword>
<feature type="chain" id="PRO_5046751517" evidence="8">
    <location>
        <begin position="25"/>
        <end position="402"/>
    </location>
</feature>
<dbReference type="Pfam" id="PF25198">
    <property type="entry name" value="Spore_GerAC_N"/>
    <property type="match status" value="1"/>
</dbReference>